<feature type="signal peptide" evidence="3">
    <location>
        <begin position="1"/>
        <end position="17"/>
    </location>
</feature>
<dbReference type="GO" id="GO:0016787">
    <property type="term" value="F:hydrolase activity"/>
    <property type="evidence" value="ECO:0007669"/>
    <property type="project" value="UniProtKB-KW"/>
</dbReference>
<sequence>MHPFLTFLASIASSVTATPLIVEGTNGVSYLGVRDANLNQDIFEGIPFAQPPVGSLRFKPPVAWAPSVTPTTINATALGPSCYQGTSTVTPVSEDCLTLNIRKISNSNSSALLPVMVWIYGGGFYNGNVAGYTGRLILPKAASLDKPIIYVSFNYRLGVFGFPPGQASVNAGAQNLGLKDQRLALEWIHRNIAYFGGDPEKVTIFGESAGAISVGYQTMYNKGDIGGVFRGAIMQSGSPSSRNTPAPSNVARELAYEFIVNATGCSNAPDTFECLRSAPVDQLSQANRDVLIVPNEFRPQDQGPVVFGPTVVPGDSFLPNKPADIIHNGQFARVPIINGVQLDEGTVFSGNTSTTQEVIDWLTSTRPGLTFGINDTVTVQELLTYYPDDPEAGSPYGSGTELFELPAQYKRLSSVVGDLIFHASHRDHLHTASNLGVDAWSYTFAQYLPSTVPPYFAAQYGVRHTGEILFVFQNLPITAPAELVQLADSVTNYWTSFAYTLDPNPSGSRQEVYWPKYGVNATSLSLKGGNVTETTDNYRQAAIEFIIGNPILYN</sequence>
<name>A0A0K6G903_9AGAM</name>
<dbReference type="PROSITE" id="PS00122">
    <property type="entry name" value="CARBOXYLESTERASE_B_1"/>
    <property type="match status" value="1"/>
</dbReference>
<keyword evidence="6" id="KW-1185">Reference proteome</keyword>
<dbReference type="PANTHER" id="PTHR11559">
    <property type="entry name" value="CARBOXYLESTERASE"/>
    <property type="match status" value="1"/>
</dbReference>
<comment type="similarity">
    <text evidence="1 3">Belongs to the type-B carboxylesterase/lipase family.</text>
</comment>
<evidence type="ECO:0000256" key="3">
    <source>
        <dbReference type="RuleBase" id="RU361235"/>
    </source>
</evidence>
<dbReference type="Pfam" id="PF00135">
    <property type="entry name" value="COesterase"/>
    <property type="match status" value="1"/>
</dbReference>
<dbReference type="Gene3D" id="3.40.50.1820">
    <property type="entry name" value="alpha/beta hydrolase"/>
    <property type="match status" value="1"/>
</dbReference>
<feature type="chain" id="PRO_5005393385" description="Carboxylic ester hydrolase" evidence="3">
    <location>
        <begin position="18"/>
        <end position="554"/>
    </location>
</feature>
<dbReference type="EC" id="3.1.1.-" evidence="3"/>
<dbReference type="Proteomes" id="UP000044841">
    <property type="component" value="Unassembled WGS sequence"/>
</dbReference>
<evidence type="ECO:0000259" key="4">
    <source>
        <dbReference type="Pfam" id="PF00135"/>
    </source>
</evidence>
<dbReference type="InterPro" id="IPR029058">
    <property type="entry name" value="AB_hydrolase_fold"/>
</dbReference>
<feature type="domain" description="Carboxylesterase type B" evidence="4">
    <location>
        <begin position="33"/>
        <end position="545"/>
    </location>
</feature>
<evidence type="ECO:0000313" key="6">
    <source>
        <dbReference type="Proteomes" id="UP000044841"/>
    </source>
</evidence>
<dbReference type="InterPro" id="IPR019826">
    <property type="entry name" value="Carboxylesterase_B_AS"/>
</dbReference>
<keyword evidence="3" id="KW-0732">Signal</keyword>
<organism evidence="5 6">
    <name type="scientific">Rhizoctonia solani</name>
    <dbReference type="NCBI Taxonomy" id="456999"/>
    <lineage>
        <taxon>Eukaryota</taxon>
        <taxon>Fungi</taxon>
        <taxon>Dikarya</taxon>
        <taxon>Basidiomycota</taxon>
        <taxon>Agaricomycotina</taxon>
        <taxon>Agaricomycetes</taxon>
        <taxon>Cantharellales</taxon>
        <taxon>Ceratobasidiaceae</taxon>
        <taxon>Rhizoctonia</taxon>
    </lineage>
</organism>
<evidence type="ECO:0000313" key="5">
    <source>
        <dbReference type="EMBL" id="CUA74859.1"/>
    </source>
</evidence>
<accession>A0A0K6G903</accession>
<dbReference type="InterPro" id="IPR050309">
    <property type="entry name" value="Type-B_Carboxylest/Lipase"/>
</dbReference>
<dbReference type="EMBL" id="CYGV01001501">
    <property type="protein sequence ID" value="CUA74859.1"/>
    <property type="molecule type" value="Genomic_DNA"/>
</dbReference>
<keyword evidence="2 3" id="KW-0378">Hydrolase</keyword>
<evidence type="ECO:0000256" key="2">
    <source>
        <dbReference type="ARBA" id="ARBA00022801"/>
    </source>
</evidence>
<gene>
    <name evidence="5" type="ORF">RSOLAG22IIIB_11520</name>
</gene>
<protein>
    <recommendedName>
        <fullName evidence="3">Carboxylic ester hydrolase</fullName>
        <ecNumber evidence="3">3.1.1.-</ecNumber>
    </recommendedName>
</protein>
<dbReference type="SUPFAM" id="SSF53474">
    <property type="entry name" value="alpha/beta-Hydrolases"/>
    <property type="match status" value="1"/>
</dbReference>
<dbReference type="ESTHER" id="9homo-a0a0k6g2p5">
    <property type="family name" value="Fungal_carboxylesterase_lipase"/>
</dbReference>
<evidence type="ECO:0000256" key="1">
    <source>
        <dbReference type="ARBA" id="ARBA00005964"/>
    </source>
</evidence>
<proteinExistence type="inferred from homology"/>
<dbReference type="InterPro" id="IPR002018">
    <property type="entry name" value="CarbesteraseB"/>
</dbReference>
<reference evidence="5 6" key="1">
    <citation type="submission" date="2015-07" db="EMBL/GenBank/DDBJ databases">
        <authorList>
            <person name="Noorani M."/>
        </authorList>
    </citation>
    <scope>NUCLEOTIDE SEQUENCE [LARGE SCALE GENOMIC DNA]</scope>
    <source>
        <strain evidence="5">BBA 69670</strain>
    </source>
</reference>
<dbReference type="AlphaFoldDB" id="A0A0K6G903"/>